<dbReference type="InterPro" id="IPR010323">
    <property type="entry name" value="DUF924"/>
</dbReference>
<protein>
    <recommendedName>
        <fullName evidence="3">DUF924-domain-containing protein</fullName>
    </recommendedName>
</protein>
<dbReference type="Gene3D" id="1.20.58.320">
    <property type="entry name" value="TPR-like"/>
    <property type="match status" value="1"/>
</dbReference>
<dbReference type="Pfam" id="PF06041">
    <property type="entry name" value="DUF924"/>
    <property type="match status" value="1"/>
</dbReference>
<dbReference type="KEGG" id="ache:ACHE_31079A"/>
<sequence>MLVCPIRCSTSLSLSRRSAPAFRCGGARKNIDAVAVRYPCSPHSNCTNSLKKIPIRISRGIMMARPYTRILDFWFSPKSSPTYLQEKPFWYGSPSDDAYVRHHLSADYESAQSGSLDDWQHLGDGEGALALILLLDQVPRNIFRGSPRAYATDNKAVAVARYAVLDRGWDRGMPTIQRRYMYSPFNHSEHIKDQEVSVRLFTELGDGYHLHWARNFYEQIKRDGRFKHRDTVLGRK</sequence>
<proteinExistence type="predicted"/>
<dbReference type="EMBL" id="AP024418">
    <property type="protein sequence ID" value="BCR87092.1"/>
    <property type="molecule type" value="Genomic_DNA"/>
</dbReference>
<dbReference type="AlphaFoldDB" id="A0A7R7ZNB9"/>
<evidence type="ECO:0008006" key="3">
    <source>
        <dbReference type="Google" id="ProtNLM"/>
    </source>
</evidence>
<gene>
    <name evidence="1" type="ORF">ACHE_31079A</name>
</gene>
<name>A0A7R7ZNB9_ASPCH</name>
<dbReference type="SUPFAM" id="SSF48452">
    <property type="entry name" value="TPR-like"/>
    <property type="match status" value="1"/>
</dbReference>
<reference evidence="1" key="2">
    <citation type="submission" date="2021-02" db="EMBL/GenBank/DDBJ databases">
        <title>Aspergillus chevalieri M1 genome sequence.</title>
        <authorList>
            <person name="Kadooka C."/>
            <person name="Mori K."/>
            <person name="Futagami T."/>
        </authorList>
    </citation>
    <scope>NUCLEOTIDE SEQUENCE</scope>
    <source>
        <strain evidence="1">M1</strain>
    </source>
</reference>
<dbReference type="RefSeq" id="XP_043135614.1">
    <property type="nucleotide sequence ID" value="XM_043277769.1"/>
</dbReference>
<evidence type="ECO:0000313" key="2">
    <source>
        <dbReference type="Proteomes" id="UP000637239"/>
    </source>
</evidence>
<accession>A0A7R7ZNB9</accession>
<dbReference type="GeneID" id="66981451"/>
<dbReference type="Proteomes" id="UP000637239">
    <property type="component" value="Chromosome 3"/>
</dbReference>
<keyword evidence="2" id="KW-1185">Reference proteome</keyword>
<reference evidence="1" key="1">
    <citation type="submission" date="2021-01" db="EMBL/GenBank/DDBJ databases">
        <authorList>
            <consortium name="Aspergillus chevalieri M1 genome sequencing consortium"/>
            <person name="Kazuki M."/>
            <person name="Futagami T."/>
        </authorList>
    </citation>
    <scope>NUCLEOTIDE SEQUENCE</scope>
    <source>
        <strain evidence="1">M1</strain>
    </source>
</reference>
<evidence type="ECO:0000313" key="1">
    <source>
        <dbReference type="EMBL" id="BCR87092.1"/>
    </source>
</evidence>
<organism evidence="1 2">
    <name type="scientific">Aspergillus chevalieri</name>
    <name type="common">Eurotium chevalieri</name>
    <dbReference type="NCBI Taxonomy" id="182096"/>
    <lineage>
        <taxon>Eukaryota</taxon>
        <taxon>Fungi</taxon>
        <taxon>Dikarya</taxon>
        <taxon>Ascomycota</taxon>
        <taxon>Pezizomycotina</taxon>
        <taxon>Eurotiomycetes</taxon>
        <taxon>Eurotiomycetidae</taxon>
        <taxon>Eurotiales</taxon>
        <taxon>Aspergillaceae</taxon>
        <taxon>Aspergillus</taxon>
        <taxon>Aspergillus subgen. Aspergillus</taxon>
    </lineage>
</organism>
<dbReference type="Gene3D" id="1.25.40.10">
    <property type="entry name" value="Tetratricopeptide repeat domain"/>
    <property type="match status" value="1"/>
</dbReference>
<dbReference type="InterPro" id="IPR011990">
    <property type="entry name" value="TPR-like_helical_dom_sf"/>
</dbReference>